<dbReference type="PaxDb" id="5061-CADANGAP00010786"/>
<dbReference type="VEuPathDB" id="FungiDB:An14g00650"/>
<name>A0A100IKS9_ASPNG</name>
<reference evidence="3" key="1">
    <citation type="journal article" date="2016" name="Genome Announc.">
        <title>Draft genome sequence of Aspergillus niger strain An76.</title>
        <authorList>
            <person name="Gong W."/>
            <person name="Cheng Z."/>
            <person name="Zhang H."/>
            <person name="Liu L."/>
            <person name="Gao P."/>
            <person name="Wang L."/>
        </authorList>
    </citation>
    <scope>NUCLEOTIDE SEQUENCE [LARGE SCALE GENOMIC DNA]</scope>
    <source>
        <strain evidence="3">An76</strain>
    </source>
</reference>
<dbReference type="VEuPathDB" id="FungiDB:ATCC64974_680"/>
<dbReference type="AlphaFoldDB" id="A0A100IKS9"/>
<sequence length="124" mass="13726">MNNSSRMYVPAHNQEEEPPAYDTYGDPYYTEHDSPPAASRAHGATMRLLPNSTIVESDLSADTGVSSEYHYGDPFVDDGDYGFWHSDDLVWYLPSGVELHTISPLVDMVNAVKTAVWGKLKSGD</sequence>
<evidence type="ECO:0000256" key="1">
    <source>
        <dbReference type="SAM" id="MobiDB-lite"/>
    </source>
</evidence>
<dbReference type="EMBL" id="BCMY01000008">
    <property type="protein sequence ID" value="GAQ43051.1"/>
    <property type="molecule type" value="Genomic_DNA"/>
</dbReference>
<organism evidence="2 3">
    <name type="scientific">Aspergillus niger</name>
    <dbReference type="NCBI Taxonomy" id="5061"/>
    <lineage>
        <taxon>Eukaryota</taxon>
        <taxon>Fungi</taxon>
        <taxon>Dikarya</taxon>
        <taxon>Ascomycota</taxon>
        <taxon>Pezizomycotina</taxon>
        <taxon>Eurotiomycetes</taxon>
        <taxon>Eurotiomycetidae</taxon>
        <taxon>Eurotiales</taxon>
        <taxon>Aspergillaceae</taxon>
        <taxon>Aspergillus</taxon>
        <taxon>Aspergillus subgen. Circumdati</taxon>
    </lineage>
</organism>
<dbReference type="OrthoDB" id="4383866at2759"/>
<dbReference type="VEuPathDB" id="FungiDB:ASPNIDRAFT2_1115313"/>
<gene>
    <name evidence="2" type="ORF">ABL_05712</name>
</gene>
<accession>A0A100IKS9</accession>
<proteinExistence type="predicted"/>
<evidence type="ECO:0000313" key="2">
    <source>
        <dbReference type="EMBL" id="GAQ43051.1"/>
    </source>
</evidence>
<evidence type="ECO:0000313" key="3">
    <source>
        <dbReference type="Proteomes" id="UP000068243"/>
    </source>
</evidence>
<protein>
    <submittedName>
        <fullName evidence="2">Uncharacterized protein</fullName>
    </submittedName>
</protein>
<dbReference type="OMA" id="WYLPSGV"/>
<feature type="region of interest" description="Disordered" evidence="1">
    <location>
        <begin position="1"/>
        <end position="40"/>
    </location>
</feature>
<dbReference type="VEuPathDB" id="FungiDB:M747DRAFT_8239"/>
<dbReference type="Proteomes" id="UP000068243">
    <property type="component" value="Unassembled WGS sequence"/>
</dbReference>
<comment type="caution">
    <text evidence="2">The sequence shown here is derived from an EMBL/GenBank/DDBJ whole genome shotgun (WGS) entry which is preliminary data.</text>
</comment>